<evidence type="ECO:0000313" key="1">
    <source>
        <dbReference type="EMBL" id="GLY66537.1"/>
    </source>
</evidence>
<sequence>MTVNAQPPHRPQVKAAAHISARSSIIQPYFSLPRPARHPWRPSSLHLRFAESYAGAGNDVVVTDWPARPGIVTFECRVPGGNVAVETDGNEPVLVNAIGSYRGSRWINIHEDTRTRAFLITAAGPWRLTITDLDALPPSGSEASGAGDAVVYLSEEITEATITHEGHGNVIVEVATAADEPVDLVVNEIGVYHGTVPLAGPALVQVTSAGRWSIDGR</sequence>
<dbReference type="EMBL" id="BSTI01000006">
    <property type="protein sequence ID" value="GLY66537.1"/>
    <property type="molecule type" value="Genomic_DNA"/>
</dbReference>
<dbReference type="RefSeq" id="WP_156960620.1">
    <property type="nucleotide sequence ID" value="NZ_BSTI01000006.1"/>
</dbReference>
<keyword evidence="2" id="KW-1185">Reference proteome</keyword>
<accession>A0A9W6R2S8</accession>
<proteinExistence type="predicted"/>
<reference evidence="1" key="1">
    <citation type="submission" date="2023-03" db="EMBL/GenBank/DDBJ databases">
        <title>Amycolatopsis taiwanensis NBRC 103393.</title>
        <authorList>
            <person name="Ichikawa N."/>
            <person name="Sato H."/>
            <person name="Tonouchi N."/>
        </authorList>
    </citation>
    <scope>NUCLEOTIDE SEQUENCE</scope>
    <source>
        <strain evidence="1">NBRC 103393</strain>
    </source>
</reference>
<dbReference type="Proteomes" id="UP001165136">
    <property type="component" value="Unassembled WGS sequence"/>
</dbReference>
<comment type="caution">
    <text evidence="1">The sequence shown here is derived from an EMBL/GenBank/DDBJ whole genome shotgun (WGS) entry which is preliminary data.</text>
</comment>
<dbReference type="AlphaFoldDB" id="A0A9W6R2S8"/>
<name>A0A9W6R2S8_9PSEU</name>
<evidence type="ECO:0000313" key="2">
    <source>
        <dbReference type="Proteomes" id="UP001165136"/>
    </source>
</evidence>
<organism evidence="1 2">
    <name type="scientific">Amycolatopsis taiwanensis</name>
    <dbReference type="NCBI Taxonomy" id="342230"/>
    <lineage>
        <taxon>Bacteria</taxon>
        <taxon>Bacillati</taxon>
        <taxon>Actinomycetota</taxon>
        <taxon>Actinomycetes</taxon>
        <taxon>Pseudonocardiales</taxon>
        <taxon>Pseudonocardiaceae</taxon>
        <taxon>Amycolatopsis</taxon>
    </lineage>
</organism>
<gene>
    <name evidence="1" type="ORF">Atai01_31560</name>
</gene>
<protein>
    <submittedName>
        <fullName evidence="1">Uncharacterized protein</fullName>
    </submittedName>
</protein>